<gene>
    <name evidence="1" type="ORF">GDO78_010851</name>
</gene>
<evidence type="ECO:0000313" key="1">
    <source>
        <dbReference type="EMBL" id="KAG9481842.1"/>
    </source>
</evidence>
<dbReference type="EMBL" id="WNTK01000006">
    <property type="protein sequence ID" value="KAG9481842.1"/>
    <property type="molecule type" value="Genomic_DNA"/>
</dbReference>
<dbReference type="OrthoDB" id="10690598at2759"/>
<accession>A0A8J6F5D8</accession>
<protein>
    <submittedName>
        <fullName evidence="1">Uncharacterized protein</fullName>
    </submittedName>
</protein>
<name>A0A8J6F5D8_ELECQ</name>
<sequence>MVWPAHSTSGGEVHSHPRSCSYKYYRAVGGYPDGSTSLQTSFIHLRNRCHIELLHFPGLKGALHDICSCPMSFGMSVYIRM</sequence>
<keyword evidence="2" id="KW-1185">Reference proteome</keyword>
<proteinExistence type="predicted"/>
<dbReference type="Proteomes" id="UP000770717">
    <property type="component" value="Unassembled WGS sequence"/>
</dbReference>
<evidence type="ECO:0000313" key="2">
    <source>
        <dbReference type="Proteomes" id="UP000770717"/>
    </source>
</evidence>
<reference evidence="1" key="1">
    <citation type="thesis" date="2020" institute="ProQuest LLC" country="789 East Eisenhower Parkway, Ann Arbor, MI, USA">
        <title>Comparative Genomics and Chromosome Evolution.</title>
        <authorList>
            <person name="Mudd A.B."/>
        </authorList>
    </citation>
    <scope>NUCLEOTIDE SEQUENCE</scope>
    <source>
        <strain evidence="1">HN-11 Male</strain>
        <tissue evidence="1">Kidney and liver</tissue>
    </source>
</reference>
<comment type="caution">
    <text evidence="1">The sequence shown here is derived from an EMBL/GenBank/DDBJ whole genome shotgun (WGS) entry which is preliminary data.</text>
</comment>
<dbReference type="AlphaFoldDB" id="A0A8J6F5D8"/>
<organism evidence="1 2">
    <name type="scientific">Eleutherodactylus coqui</name>
    <name type="common">Puerto Rican coqui</name>
    <dbReference type="NCBI Taxonomy" id="57060"/>
    <lineage>
        <taxon>Eukaryota</taxon>
        <taxon>Metazoa</taxon>
        <taxon>Chordata</taxon>
        <taxon>Craniata</taxon>
        <taxon>Vertebrata</taxon>
        <taxon>Euteleostomi</taxon>
        <taxon>Amphibia</taxon>
        <taxon>Batrachia</taxon>
        <taxon>Anura</taxon>
        <taxon>Neobatrachia</taxon>
        <taxon>Hyloidea</taxon>
        <taxon>Eleutherodactylidae</taxon>
        <taxon>Eleutherodactylinae</taxon>
        <taxon>Eleutherodactylus</taxon>
        <taxon>Eleutherodactylus</taxon>
    </lineage>
</organism>